<dbReference type="AlphaFoldDB" id="A0AAX3ZQW1"/>
<evidence type="ECO:0008006" key="4">
    <source>
        <dbReference type="Google" id="ProtNLM"/>
    </source>
</evidence>
<dbReference type="EMBL" id="CP121271">
    <property type="protein sequence ID" value="WMC89230.1"/>
    <property type="molecule type" value="Genomic_DNA"/>
</dbReference>
<evidence type="ECO:0000313" key="3">
    <source>
        <dbReference type="Proteomes" id="UP001231701"/>
    </source>
</evidence>
<gene>
    <name evidence="2" type="ORF">P7W03_28115</name>
</gene>
<dbReference type="Proteomes" id="UP001231701">
    <property type="component" value="Chromosome"/>
</dbReference>
<protein>
    <recommendedName>
        <fullName evidence="4">VWA domain-containing protein</fullName>
    </recommendedName>
</protein>
<dbReference type="GeneID" id="90945981"/>
<name>A0AAX3ZQW1_STRRO</name>
<feature type="compositionally biased region" description="Basic residues" evidence="1">
    <location>
        <begin position="17"/>
        <end position="27"/>
    </location>
</feature>
<accession>A0AAX3ZQW1</accession>
<evidence type="ECO:0000313" key="2">
    <source>
        <dbReference type="EMBL" id="WMC89230.1"/>
    </source>
</evidence>
<proteinExistence type="predicted"/>
<sequence>MRPSVPHDREPDTRTGSRPRRAPRHRPTSGLLALISAAAVLGGLTACTSAPEALTTPCGVVIDGSGSGDATKNGFNAEAKLKAELLPFLEDQECGTVDFAPITYTSQISSCKVDRVDLDPPHKETTDQDSQRERARVRAAGEALEELKCARRERPGSDVWGALDRIASVMPSDGPDAKLLVVSDFEQADPEFSLGKADLTTPESRDKVIDSLVKERGVPAVKGMTVYTVGFGMKFGDRPSEYEDFEAFWNEVLEGRAKADVDNSYE</sequence>
<organism evidence="2 3">
    <name type="scientific">Streptomyces rochei</name>
    <name type="common">Streptomyces parvullus</name>
    <dbReference type="NCBI Taxonomy" id="1928"/>
    <lineage>
        <taxon>Bacteria</taxon>
        <taxon>Bacillati</taxon>
        <taxon>Actinomycetota</taxon>
        <taxon>Actinomycetes</taxon>
        <taxon>Kitasatosporales</taxon>
        <taxon>Streptomycetaceae</taxon>
        <taxon>Streptomyces</taxon>
        <taxon>Streptomyces rochei group</taxon>
    </lineage>
</organism>
<feature type="compositionally biased region" description="Basic and acidic residues" evidence="1">
    <location>
        <begin position="1"/>
        <end position="15"/>
    </location>
</feature>
<reference evidence="2" key="1">
    <citation type="submission" date="2023-03" db="EMBL/GenBank/DDBJ databases">
        <title>Borrelidin-producing and root-colonizing Streptomyces rochei is a potent biopesticide for soil-borne oomycete-caused plant diseases.</title>
        <authorList>
            <person name="Zhou D."/>
            <person name="Wang X."/>
            <person name="Navarro-Munoz J.C."/>
            <person name="Li W."/>
            <person name="Li J."/>
            <person name="Jiu M."/>
            <person name="Deng S."/>
            <person name="Ye Y."/>
            <person name="Daly P."/>
            <person name="Wei L."/>
        </authorList>
    </citation>
    <scope>NUCLEOTIDE SEQUENCE</scope>
    <source>
        <strain evidence="2">JK1</strain>
    </source>
</reference>
<dbReference type="RefSeq" id="WP_029393454.1">
    <property type="nucleotide sequence ID" value="NZ_CP121271.1"/>
</dbReference>
<evidence type="ECO:0000256" key="1">
    <source>
        <dbReference type="SAM" id="MobiDB-lite"/>
    </source>
</evidence>
<feature type="region of interest" description="Disordered" evidence="1">
    <location>
        <begin position="1"/>
        <end position="27"/>
    </location>
</feature>